<feature type="region of interest" description="Disordered" evidence="1">
    <location>
        <begin position="314"/>
        <end position="370"/>
    </location>
</feature>
<feature type="region of interest" description="Disordered" evidence="1">
    <location>
        <begin position="557"/>
        <end position="582"/>
    </location>
</feature>
<reference evidence="2 3" key="1">
    <citation type="journal article" date="2012" name="Appl. Environ. Microbiol.">
        <title>Short-read sequencing for genomic analysis of the brown rot fungus Fibroporia radiculosa.</title>
        <authorList>
            <person name="Tang J.D."/>
            <person name="Perkins A.D."/>
            <person name="Sonstegard T.S."/>
            <person name="Schroeder S.G."/>
            <person name="Burgess S.C."/>
            <person name="Diehl S.V."/>
        </authorList>
    </citation>
    <scope>NUCLEOTIDE SEQUENCE [LARGE SCALE GENOMIC DNA]</scope>
    <source>
        <strain evidence="2 3">TFFH 294</strain>
    </source>
</reference>
<dbReference type="Proteomes" id="UP000006352">
    <property type="component" value="Unassembled WGS sequence"/>
</dbReference>
<feature type="compositionally biased region" description="Low complexity" evidence="1">
    <location>
        <begin position="557"/>
        <end position="571"/>
    </location>
</feature>
<gene>
    <name evidence="2" type="ORF">FIBRA_08565</name>
</gene>
<accession>J4GHQ4</accession>
<name>J4GHQ4_9APHY</name>
<evidence type="ECO:0000313" key="3">
    <source>
        <dbReference type="Proteomes" id="UP000006352"/>
    </source>
</evidence>
<feature type="region of interest" description="Disordered" evidence="1">
    <location>
        <begin position="229"/>
        <end position="263"/>
    </location>
</feature>
<dbReference type="RefSeq" id="XP_012185596.1">
    <property type="nucleotide sequence ID" value="XM_012330206.1"/>
</dbReference>
<proteinExistence type="predicted"/>
<sequence>MTVGVVSPDSAPLADVSRPRVRAFSQNSCKSTSSLGERIIALLPMAIPSKVKARARSKLSLAVTTATADSSPSTDSMRTWSPVTPTGFAFPPHGIGPARVYTQSEYGHGHNQEFEETREDMHRIGRVLTPEPDPFAKAEIAVSKGLGEGVNTPSKRTAWDLDEMDGITGYIDPLLPRTQLVTPVSRSAARRRFPPVMDIFPQPQVSPAYTFPSSCSIYVNQDRDVFHAEGHSSPLTPTETPRLVSRFSTSSVGSGFSSRSDEDNASEIYTANEDVDVDTTFVFGSPASVHDEAETTVANFSLSEVIPTPRPRILGHATVPQPPSPQSPTRRKASVRTVASEPASSSRVTRPGSPFPLMRGVSDGTLKGRLGRSSMVTPRISWRGTQTTSDDIIRDEVEDDSKMVEDSGVWEVDIDCEDLEKKGEEDYQALEDSFVLPVVQIAQIRFREEEESEETWHDAKSACEPTSSLEMISEERLAFNVSSCSASSAHLPVPDDIYTLRPSGDSDTTLTPQRFQSSSFTAQLRRKISAELRTGKGEGPEREWDRSTVASAAFSARSSSQSSVFHSARSSIDSECAARNSI</sequence>
<dbReference type="AlphaFoldDB" id="J4GHQ4"/>
<dbReference type="EMBL" id="HE797284">
    <property type="protein sequence ID" value="CCM06313.1"/>
    <property type="molecule type" value="Genomic_DNA"/>
</dbReference>
<dbReference type="GeneID" id="24101213"/>
<organism evidence="2 3">
    <name type="scientific">Fibroporia radiculosa</name>
    <dbReference type="NCBI Taxonomy" id="599839"/>
    <lineage>
        <taxon>Eukaryota</taxon>
        <taxon>Fungi</taxon>
        <taxon>Dikarya</taxon>
        <taxon>Basidiomycota</taxon>
        <taxon>Agaricomycotina</taxon>
        <taxon>Agaricomycetes</taxon>
        <taxon>Polyporales</taxon>
        <taxon>Fibroporiaceae</taxon>
        <taxon>Fibroporia</taxon>
    </lineage>
</organism>
<evidence type="ECO:0000256" key="1">
    <source>
        <dbReference type="SAM" id="MobiDB-lite"/>
    </source>
</evidence>
<dbReference type="OrthoDB" id="2804764at2759"/>
<dbReference type="STRING" id="599839.J4GHQ4"/>
<protein>
    <submittedName>
        <fullName evidence="2">Uncharacterized protein</fullName>
    </submittedName>
</protein>
<dbReference type="HOGENOM" id="CLU_468532_0_0_1"/>
<feature type="compositionally biased region" description="Low complexity" evidence="1">
    <location>
        <begin position="244"/>
        <end position="258"/>
    </location>
</feature>
<evidence type="ECO:0000313" key="2">
    <source>
        <dbReference type="EMBL" id="CCM06313.1"/>
    </source>
</evidence>
<dbReference type="InParanoid" id="J4GHQ4"/>
<keyword evidence="3" id="KW-1185">Reference proteome</keyword>